<evidence type="ECO:0000259" key="6">
    <source>
        <dbReference type="PROSITE" id="PS51387"/>
    </source>
</evidence>
<dbReference type="AlphaFoldDB" id="A0A0P1BLT2"/>
<dbReference type="GO" id="GO:0003885">
    <property type="term" value="F:D-arabinono-1,4-lactone oxidase activity"/>
    <property type="evidence" value="ECO:0007669"/>
    <property type="project" value="UniProtKB-EC"/>
</dbReference>
<dbReference type="InterPro" id="IPR016171">
    <property type="entry name" value="Vanillyl_alc_oxidase_C-sub2"/>
</dbReference>
<evidence type="ECO:0000313" key="8">
    <source>
        <dbReference type="Proteomes" id="UP000054845"/>
    </source>
</evidence>
<dbReference type="UniPathway" id="UPA00771">
    <property type="reaction ID" value="UER00766"/>
</dbReference>
<dbReference type="PANTHER" id="PTHR43762:SF1">
    <property type="entry name" value="D-ARABINONO-1,4-LACTONE OXIDASE"/>
    <property type="match status" value="1"/>
</dbReference>
<dbReference type="Gene3D" id="1.10.45.10">
    <property type="entry name" value="Vanillyl-alcohol Oxidase, Chain A, domain 4"/>
    <property type="match status" value="1"/>
</dbReference>
<dbReference type="PANTHER" id="PTHR43762">
    <property type="entry name" value="L-GULONOLACTONE OXIDASE"/>
    <property type="match status" value="1"/>
</dbReference>
<feature type="region of interest" description="Disordered" evidence="5">
    <location>
        <begin position="440"/>
        <end position="567"/>
    </location>
</feature>
<dbReference type="Gene3D" id="3.30.70.2520">
    <property type="match status" value="1"/>
</dbReference>
<accession>A0A0P1BLT2</accession>
<dbReference type="Pfam" id="PF01565">
    <property type="entry name" value="FAD_binding_4"/>
    <property type="match status" value="1"/>
</dbReference>
<organism evidence="7 8">
    <name type="scientific">Ceraceosorus bombacis</name>
    <dbReference type="NCBI Taxonomy" id="401625"/>
    <lineage>
        <taxon>Eukaryota</taxon>
        <taxon>Fungi</taxon>
        <taxon>Dikarya</taxon>
        <taxon>Basidiomycota</taxon>
        <taxon>Ustilaginomycotina</taxon>
        <taxon>Exobasidiomycetes</taxon>
        <taxon>Ceraceosorales</taxon>
        <taxon>Ceraceosoraceae</taxon>
        <taxon>Ceraceosorus</taxon>
    </lineage>
</organism>
<dbReference type="PROSITE" id="PS51387">
    <property type="entry name" value="FAD_PCMH"/>
    <property type="match status" value="1"/>
</dbReference>
<evidence type="ECO:0000256" key="4">
    <source>
        <dbReference type="ARBA" id="ARBA00033418"/>
    </source>
</evidence>
<feature type="compositionally biased region" description="Polar residues" evidence="5">
    <location>
        <begin position="484"/>
        <end position="499"/>
    </location>
</feature>
<evidence type="ECO:0000256" key="3">
    <source>
        <dbReference type="ARBA" id="ARBA00023002"/>
    </source>
</evidence>
<dbReference type="OrthoDB" id="610608at2759"/>
<dbReference type="GO" id="GO:0005739">
    <property type="term" value="C:mitochondrion"/>
    <property type="evidence" value="ECO:0007669"/>
    <property type="project" value="TreeGrafter"/>
</dbReference>
<reference evidence="7 8" key="1">
    <citation type="submission" date="2014-09" db="EMBL/GenBank/DDBJ databases">
        <authorList>
            <person name="Magalhaes I.L.F."/>
            <person name="Oliveira U."/>
            <person name="Santos F.R."/>
            <person name="Vidigal T.H.D.A."/>
            <person name="Brescovit A.D."/>
            <person name="Santos A.J."/>
        </authorList>
    </citation>
    <scope>NUCLEOTIDE SEQUENCE [LARGE SCALE GENOMIC DNA]</scope>
</reference>
<dbReference type="InterPro" id="IPR036318">
    <property type="entry name" value="FAD-bd_PCMH-like_sf"/>
</dbReference>
<dbReference type="Pfam" id="PF04030">
    <property type="entry name" value="ALO"/>
    <property type="match status" value="2"/>
</dbReference>
<dbReference type="InterPro" id="IPR016166">
    <property type="entry name" value="FAD-bd_PCMH"/>
</dbReference>
<dbReference type="Gene3D" id="3.30.465.10">
    <property type="match status" value="1"/>
</dbReference>
<feature type="domain" description="FAD-binding PCMH-type" evidence="6">
    <location>
        <begin position="57"/>
        <end position="235"/>
    </location>
</feature>
<feature type="compositionally biased region" description="Low complexity" evidence="5">
    <location>
        <begin position="554"/>
        <end position="567"/>
    </location>
</feature>
<dbReference type="Proteomes" id="UP000054845">
    <property type="component" value="Unassembled WGS sequence"/>
</dbReference>
<dbReference type="InterPro" id="IPR007173">
    <property type="entry name" value="ALO_C"/>
</dbReference>
<keyword evidence="8" id="KW-1185">Reference proteome</keyword>
<dbReference type="EC" id="1.1.3.37" evidence="2"/>
<sequence length="833" mass="90691">MSVNDASSSSTTSLVEDQRRIPLEAIHTQPIAHLHLIASSALSLRPPKELWNWGGTFRARPRLIFDPVNVEQCCALVELARREGKEIRAVGRAHSPGDLMWTKDWVMRMKGLEGLVKIDQTVPSITVLSGTYVSAIHEMLAAADPPLAMSNVGSISEQTIGGLISTATHGTGVDMPPVSALILSMRIIVALPSHQGGVQVVKCSPTERPDLFNATLCGLGCTGLVVEAELKVEPAFCLRQVAEEMPFDFLFGPSTGAPSVIAKASPAPFRPNASNRTSATPTTPTEVTAFPERHIDTLSRESLGHLLAQGRRIPTTRSKYQPSVRNEVTGAVWPVPSSSVDNVSRLDPPDEDDDEETRSAQRRISTIVNSTQHAKIMYWPQARMCTLFRQDRTFEPPVQATLASRVYGRLVGHDLAQFLLFVSRYHRSLPPRVGKLVFNLTHPSPPRKHKSHLNAHGQAGFSSAGNPTSATPSLAPSTARKRSTPTTKLHTSPNLSSDGTPVGVSAEGRVAEEGEHVHGPSQQRSRRENEVESAGGAPAGVASVGRTTEEDAPEPSSSSADDSSPHASAGNVIAAAELGARVGALRTAVKRGAVDRPGLPAHQVSLEDFLSGASTSATPSTFSPIISRSNVAPSFGQGAGTTTRNLGVHAPLSSNHATYTSVNTSHLVFNMDCLFPQYTTEWAIPFEHTAAAIRALRDWLDAEQANSDGERPHFPVEIRFGDADGIWLSPSQGRKTCFIGLIQFRPYNRPTRYRVLFERFEILMRYFAGRPHWAKSHTCGHAELRKLYPHLDDFLNLRRNVDPDGVFLNPYVRRHLLGEIGQHTNPRFFKARL</sequence>
<dbReference type="Gene3D" id="3.30.43.10">
    <property type="entry name" value="Uridine Diphospho-n-acetylenolpyruvylglucosamine Reductase, domain 2"/>
    <property type="match status" value="1"/>
</dbReference>
<evidence type="ECO:0000256" key="5">
    <source>
        <dbReference type="SAM" id="MobiDB-lite"/>
    </source>
</evidence>
<dbReference type="InterPro" id="IPR006094">
    <property type="entry name" value="Oxid_FAD_bind_N"/>
</dbReference>
<dbReference type="GO" id="GO:0071949">
    <property type="term" value="F:FAD binding"/>
    <property type="evidence" value="ECO:0007669"/>
    <property type="project" value="InterPro"/>
</dbReference>
<dbReference type="InterPro" id="IPR016169">
    <property type="entry name" value="FAD-bd_PCMH_sub2"/>
</dbReference>
<dbReference type="EMBL" id="CCYA01000265">
    <property type="protein sequence ID" value="CEH17752.1"/>
    <property type="molecule type" value="Genomic_DNA"/>
</dbReference>
<protein>
    <recommendedName>
        <fullName evidence="2">D-arabinono-1,4-lactone oxidase</fullName>
        <ecNumber evidence="2">1.1.3.37</ecNumber>
    </recommendedName>
    <alternativeName>
        <fullName evidence="4">L-galactono-gamma-lactone oxidase</fullName>
    </alternativeName>
</protein>
<feature type="compositionally biased region" description="Polar residues" evidence="5">
    <location>
        <begin position="460"/>
        <end position="476"/>
    </location>
</feature>
<dbReference type="SUPFAM" id="SSF56176">
    <property type="entry name" value="FAD-binding/transporter-associated domain-like"/>
    <property type="match status" value="1"/>
</dbReference>
<dbReference type="InterPro" id="IPR016167">
    <property type="entry name" value="FAD-bd_PCMH_sub1"/>
</dbReference>
<feature type="region of interest" description="Disordered" evidence="5">
    <location>
        <begin position="331"/>
        <end position="360"/>
    </location>
</feature>
<dbReference type="STRING" id="401625.A0A0P1BLT2"/>
<evidence type="ECO:0000256" key="1">
    <source>
        <dbReference type="ARBA" id="ARBA00005083"/>
    </source>
</evidence>
<evidence type="ECO:0000313" key="7">
    <source>
        <dbReference type="EMBL" id="CEH17752.1"/>
    </source>
</evidence>
<feature type="compositionally biased region" description="Low complexity" evidence="5">
    <location>
        <begin position="272"/>
        <end position="285"/>
    </location>
</feature>
<proteinExistence type="predicted"/>
<keyword evidence="3" id="KW-0560">Oxidoreductase</keyword>
<name>A0A0P1BLT2_9BASI</name>
<dbReference type="GO" id="GO:0016020">
    <property type="term" value="C:membrane"/>
    <property type="evidence" value="ECO:0007669"/>
    <property type="project" value="InterPro"/>
</dbReference>
<feature type="compositionally biased region" description="Basic and acidic residues" evidence="5">
    <location>
        <begin position="509"/>
        <end position="518"/>
    </location>
</feature>
<dbReference type="InterPro" id="IPR010031">
    <property type="entry name" value="FAD_lactone_oxidase-like"/>
</dbReference>
<feature type="region of interest" description="Disordered" evidence="5">
    <location>
        <begin position="266"/>
        <end position="285"/>
    </location>
</feature>
<feature type="compositionally biased region" description="Low complexity" evidence="5">
    <location>
        <begin position="533"/>
        <end position="545"/>
    </location>
</feature>
<comment type="pathway">
    <text evidence="1">Cofactor biosynthesis; D-erythroascorbate biosynthesis; dehydro-D-arabinono-1,4-lactone from D-arabinose: step 2/2.</text>
</comment>
<evidence type="ECO:0000256" key="2">
    <source>
        <dbReference type="ARBA" id="ARBA00013136"/>
    </source>
</evidence>